<dbReference type="InterPro" id="IPR017941">
    <property type="entry name" value="Rieske_2Fe-2S"/>
</dbReference>
<gene>
    <name evidence="7" type="ORF">AB1Y20_002751</name>
</gene>
<evidence type="ECO:0000256" key="2">
    <source>
        <dbReference type="ARBA" id="ARBA00022723"/>
    </source>
</evidence>
<evidence type="ECO:0000313" key="7">
    <source>
        <dbReference type="EMBL" id="KAL1518459.1"/>
    </source>
</evidence>
<dbReference type="SUPFAM" id="SSF50022">
    <property type="entry name" value="ISP domain"/>
    <property type="match status" value="1"/>
</dbReference>
<evidence type="ECO:0000256" key="4">
    <source>
        <dbReference type="ARBA" id="ARBA00023014"/>
    </source>
</evidence>
<keyword evidence="3" id="KW-0408">Iron</keyword>
<proteinExistence type="predicted"/>
<evidence type="ECO:0000259" key="6">
    <source>
        <dbReference type="PROSITE" id="PS51296"/>
    </source>
</evidence>
<dbReference type="AlphaFoldDB" id="A0AB34J9G9"/>
<keyword evidence="4" id="KW-0411">Iron-sulfur</keyword>
<evidence type="ECO:0000256" key="1">
    <source>
        <dbReference type="ARBA" id="ARBA00022714"/>
    </source>
</evidence>
<dbReference type="Pfam" id="PF00355">
    <property type="entry name" value="Rieske"/>
    <property type="match status" value="1"/>
</dbReference>
<feature type="compositionally biased region" description="Gly residues" evidence="5">
    <location>
        <begin position="188"/>
        <end position="198"/>
    </location>
</feature>
<dbReference type="Gene3D" id="2.102.10.10">
    <property type="entry name" value="Rieske [2Fe-2S] iron-sulphur domain"/>
    <property type="match status" value="1"/>
</dbReference>
<evidence type="ECO:0000313" key="8">
    <source>
        <dbReference type="Proteomes" id="UP001515480"/>
    </source>
</evidence>
<keyword evidence="2" id="KW-0479">Metal-binding</keyword>
<sequence>MPPLLLLLPRRLISSPPASRLLLLSRAERLALPPSSARALTVQLPSDGTHVLELELLLLCGPTAALAAYKNHCPHAGGPLTLLPHAPLRDGRVTCARHGAQFEWQRGVCLSAPCPGARLLPLEVDDGEEGVVAAAAELRRVAELGGGSLRKPLAEARGGGEMLVVPPRVAMEPYTPRRRRGRKAAEGAGEGKGGGTPA</sequence>
<dbReference type="Proteomes" id="UP001515480">
    <property type="component" value="Unassembled WGS sequence"/>
</dbReference>
<evidence type="ECO:0000256" key="3">
    <source>
        <dbReference type="ARBA" id="ARBA00023004"/>
    </source>
</evidence>
<protein>
    <recommendedName>
        <fullName evidence="6">Rieske domain-containing protein</fullName>
    </recommendedName>
</protein>
<dbReference type="CDD" id="cd03467">
    <property type="entry name" value="Rieske"/>
    <property type="match status" value="1"/>
</dbReference>
<dbReference type="EMBL" id="JBGBPQ010000010">
    <property type="protein sequence ID" value="KAL1518459.1"/>
    <property type="molecule type" value="Genomic_DNA"/>
</dbReference>
<keyword evidence="8" id="KW-1185">Reference proteome</keyword>
<organism evidence="7 8">
    <name type="scientific">Prymnesium parvum</name>
    <name type="common">Toxic golden alga</name>
    <dbReference type="NCBI Taxonomy" id="97485"/>
    <lineage>
        <taxon>Eukaryota</taxon>
        <taxon>Haptista</taxon>
        <taxon>Haptophyta</taxon>
        <taxon>Prymnesiophyceae</taxon>
        <taxon>Prymnesiales</taxon>
        <taxon>Prymnesiaceae</taxon>
        <taxon>Prymnesium</taxon>
    </lineage>
</organism>
<dbReference type="GO" id="GO:0051537">
    <property type="term" value="F:2 iron, 2 sulfur cluster binding"/>
    <property type="evidence" value="ECO:0007669"/>
    <property type="project" value="UniProtKB-KW"/>
</dbReference>
<dbReference type="PROSITE" id="PS51296">
    <property type="entry name" value="RIESKE"/>
    <property type="match status" value="1"/>
</dbReference>
<comment type="caution">
    <text evidence="7">The sequence shown here is derived from an EMBL/GenBank/DDBJ whole genome shotgun (WGS) entry which is preliminary data.</text>
</comment>
<dbReference type="InterPro" id="IPR036922">
    <property type="entry name" value="Rieske_2Fe-2S_sf"/>
</dbReference>
<reference evidence="7 8" key="1">
    <citation type="journal article" date="2024" name="Science">
        <title>Giant polyketide synthase enzymes in the biosynthesis of giant marine polyether toxins.</title>
        <authorList>
            <person name="Fallon T.R."/>
            <person name="Shende V.V."/>
            <person name="Wierzbicki I.H."/>
            <person name="Pendleton A.L."/>
            <person name="Watervoot N.F."/>
            <person name="Auber R.P."/>
            <person name="Gonzalez D.J."/>
            <person name="Wisecaver J.H."/>
            <person name="Moore B.S."/>
        </authorList>
    </citation>
    <scope>NUCLEOTIDE SEQUENCE [LARGE SCALE GENOMIC DNA]</scope>
    <source>
        <strain evidence="7 8">12B1</strain>
    </source>
</reference>
<feature type="domain" description="Rieske" evidence="6">
    <location>
        <begin position="36"/>
        <end position="131"/>
    </location>
</feature>
<name>A0AB34J9G9_PRYPA</name>
<accession>A0AB34J9G9</accession>
<feature type="region of interest" description="Disordered" evidence="5">
    <location>
        <begin position="171"/>
        <end position="198"/>
    </location>
</feature>
<evidence type="ECO:0000256" key="5">
    <source>
        <dbReference type="SAM" id="MobiDB-lite"/>
    </source>
</evidence>
<dbReference type="GO" id="GO:0046872">
    <property type="term" value="F:metal ion binding"/>
    <property type="evidence" value="ECO:0007669"/>
    <property type="project" value="UniProtKB-KW"/>
</dbReference>
<keyword evidence="1" id="KW-0001">2Fe-2S</keyword>